<dbReference type="Proteomes" id="UP000196027">
    <property type="component" value="Chromosome"/>
</dbReference>
<evidence type="ECO:0000256" key="1">
    <source>
        <dbReference type="ARBA" id="ARBA00022737"/>
    </source>
</evidence>
<protein>
    <submittedName>
        <fullName evidence="4">Uncharacterized protein</fullName>
    </submittedName>
</protein>
<dbReference type="EMBL" id="CP021425">
    <property type="protein sequence ID" value="ARU56004.1"/>
    <property type="molecule type" value="Genomic_DNA"/>
</dbReference>
<keyword evidence="5" id="KW-1185">Reference proteome</keyword>
<dbReference type="KEGG" id="ome:OLMES_1930"/>
<sequence>MSQIGISIGGGYRIHDGWKWGGLIVVLTFLGFYPFIGHDFVFDDLINLEPLTHTNWSWGALERFISENRSGPTHRPIALFSFWLQQESWPHFGGHFKVVNVLIHATNGVFVFLLSRLFFGYGRFALENKKHADIAALFAALIWCFHPGNVSSVLYVVQRMNLLAVCFGLCGLYLSVRFLIVNTQGPGKFGVVLGLFGLLVSCSLFSKENGVLFIFLLPVCYFFLLDRHIYHRTICALTLSAVLLFFSFLIYSGGAILDGYQYRPFDLSERLMSQTHIWLTYLGWFVWPDYRQFPFFHDDYQLIQTPLDTRFLISLLVWSVLIGLTRWFALLGFTLSWFAVSHVLEGSLIPLELIFEHRNYLATIGLSIALVWFIFRITHRLKPIFLVASVILPLTFFWGANFLAVANMWKNLDSQLSFWLSLKPNSTRVKLVAAVQLGNQGRVQEAFAIYRDLHESSPDSLVGMMSILELRCVWRDTPFDINEFKSRALIANFEAGINNVLYTIIEKKEKKQCPAISLTEFWIVTQMLRDNPKLAPIRTNLNRLQARACLLAQDFGCYMKLLEAAYLAEGQLSDKQNLLLVYDAAHGSKKTNEYELKLDMALKNGERNVTISRDSSKE</sequence>
<dbReference type="PANTHER" id="PTHR44227:SF3">
    <property type="entry name" value="PROTEIN O-MANNOSYL-TRANSFERASE TMTC4"/>
    <property type="match status" value="1"/>
</dbReference>
<accession>A0A1Y0I997</accession>
<evidence type="ECO:0000256" key="2">
    <source>
        <dbReference type="ARBA" id="ARBA00022803"/>
    </source>
</evidence>
<dbReference type="RefSeq" id="WP_087461044.1">
    <property type="nucleotide sequence ID" value="NZ_CP021425.1"/>
</dbReference>
<dbReference type="GO" id="GO:0030968">
    <property type="term" value="P:endoplasmic reticulum unfolded protein response"/>
    <property type="evidence" value="ECO:0007669"/>
    <property type="project" value="TreeGrafter"/>
</dbReference>
<feature type="transmembrane region" description="Helical" evidence="3">
    <location>
        <begin position="384"/>
        <end position="409"/>
    </location>
</feature>
<dbReference type="AlphaFoldDB" id="A0A1Y0I997"/>
<dbReference type="InterPro" id="IPR052346">
    <property type="entry name" value="O-mannosyl-transferase_TMTC"/>
</dbReference>
<dbReference type="PANTHER" id="PTHR44227">
    <property type="match status" value="1"/>
</dbReference>
<evidence type="ECO:0000256" key="3">
    <source>
        <dbReference type="SAM" id="Phobius"/>
    </source>
</evidence>
<keyword evidence="2" id="KW-0802">TPR repeat</keyword>
<dbReference type="GO" id="GO:0035269">
    <property type="term" value="P:protein O-linked glycosylation via mannose"/>
    <property type="evidence" value="ECO:0007669"/>
    <property type="project" value="TreeGrafter"/>
</dbReference>
<keyword evidence="3" id="KW-0812">Transmembrane</keyword>
<gene>
    <name evidence="4" type="ORF">OLMES_1930</name>
</gene>
<keyword evidence="1" id="KW-0677">Repeat</keyword>
<feature type="transmembrane region" description="Helical" evidence="3">
    <location>
        <begin position="271"/>
        <end position="290"/>
    </location>
</feature>
<feature type="transmembrane region" description="Helical" evidence="3">
    <location>
        <begin position="311"/>
        <end position="340"/>
    </location>
</feature>
<organism evidence="4 5">
    <name type="scientific">Oleiphilus messinensis</name>
    <dbReference type="NCBI Taxonomy" id="141451"/>
    <lineage>
        <taxon>Bacteria</taxon>
        <taxon>Pseudomonadati</taxon>
        <taxon>Pseudomonadota</taxon>
        <taxon>Gammaproteobacteria</taxon>
        <taxon>Oceanospirillales</taxon>
        <taxon>Oleiphilaceae</taxon>
        <taxon>Oleiphilus</taxon>
    </lineage>
</organism>
<feature type="transmembrane region" description="Helical" evidence="3">
    <location>
        <begin position="360"/>
        <end position="377"/>
    </location>
</feature>
<evidence type="ECO:0000313" key="4">
    <source>
        <dbReference type="EMBL" id="ARU56004.1"/>
    </source>
</evidence>
<feature type="transmembrane region" description="Helical" evidence="3">
    <location>
        <begin position="134"/>
        <end position="156"/>
    </location>
</feature>
<keyword evidence="3" id="KW-0472">Membrane</keyword>
<name>A0A1Y0I997_9GAMM</name>
<evidence type="ECO:0000313" key="5">
    <source>
        <dbReference type="Proteomes" id="UP000196027"/>
    </source>
</evidence>
<reference evidence="4 5" key="1">
    <citation type="submission" date="2017-05" db="EMBL/GenBank/DDBJ databases">
        <title>Genomic insights into alkan degradation activity of Oleiphilus messinensis.</title>
        <authorList>
            <person name="Kozyavkin S.A."/>
            <person name="Slesarev A.I."/>
            <person name="Golyshin P.N."/>
            <person name="Korzhenkov A."/>
            <person name="Golyshina O.N."/>
            <person name="Toshchakov S.V."/>
        </authorList>
    </citation>
    <scope>NUCLEOTIDE SEQUENCE [LARGE SCALE GENOMIC DNA]</scope>
    <source>
        <strain evidence="4 5">ME102</strain>
    </source>
</reference>
<dbReference type="OrthoDB" id="8566379at2"/>
<feature type="transmembrane region" description="Helical" evidence="3">
    <location>
        <begin position="162"/>
        <end position="180"/>
    </location>
</feature>
<dbReference type="GO" id="GO:0000030">
    <property type="term" value="F:mannosyltransferase activity"/>
    <property type="evidence" value="ECO:0007669"/>
    <property type="project" value="TreeGrafter"/>
</dbReference>
<keyword evidence="3" id="KW-1133">Transmembrane helix</keyword>
<feature type="transmembrane region" description="Helical" evidence="3">
    <location>
        <begin position="101"/>
        <end position="122"/>
    </location>
</feature>
<feature type="transmembrane region" description="Helical" evidence="3">
    <location>
        <begin position="20"/>
        <end position="36"/>
    </location>
</feature>
<feature type="transmembrane region" description="Helical" evidence="3">
    <location>
        <begin position="234"/>
        <end position="251"/>
    </location>
</feature>
<proteinExistence type="predicted"/>
<feature type="transmembrane region" description="Helical" evidence="3">
    <location>
        <begin position="212"/>
        <end position="229"/>
    </location>
</feature>